<feature type="non-terminal residue" evidence="1">
    <location>
        <position position="52"/>
    </location>
</feature>
<keyword evidence="2" id="KW-1185">Reference proteome</keyword>
<sequence>EFKEIDHLERELEKREQLKVLIKKDGMKRRKKKVLFTCKYQSQHFGSYSSDL</sequence>
<organism evidence="1 2">
    <name type="scientific">Racocetra fulgida</name>
    <dbReference type="NCBI Taxonomy" id="60492"/>
    <lineage>
        <taxon>Eukaryota</taxon>
        <taxon>Fungi</taxon>
        <taxon>Fungi incertae sedis</taxon>
        <taxon>Mucoromycota</taxon>
        <taxon>Glomeromycotina</taxon>
        <taxon>Glomeromycetes</taxon>
        <taxon>Diversisporales</taxon>
        <taxon>Gigasporaceae</taxon>
        <taxon>Racocetra</taxon>
    </lineage>
</organism>
<name>A0A9N9JVJ2_9GLOM</name>
<evidence type="ECO:0000313" key="2">
    <source>
        <dbReference type="Proteomes" id="UP000789396"/>
    </source>
</evidence>
<evidence type="ECO:0000313" key="1">
    <source>
        <dbReference type="EMBL" id="CAG8795541.1"/>
    </source>
</evidence>
<reference evidence="1" key="1">
    <citation type="submission" date="2021-06" db="EMBL/GenBank/DDBJ databases">
        <authorList>
            <person name="Kallberg Y."/>
            <person name="Tangrot J."/>
            <person name="Rosling A."/>
        </authorList>
    </citation>
    <scope>NUCLEOTIDE SEQUENCE</scope>
    <source>
        <strain evidence="1">IN212</strain>
    </source>
</reference>
<protein>
    <submittedName>
        <fullName evidence="1">7168_t:CDS:1</fullName>
    </submittedName>
</protein>
<dbReference type="EMBL" id="CAJVPZ010065734">
    <property type="protein sequence ID" value="CAG8795541.1"/>
    <property type="molecule type" value="Genomic_DNA"/>
</dbReference>
<dbReference type="AlphaFoldDB" id="A0A9N9JVJ2"/>
<comment type="caution">
    <text evidence="1">The sequence shown here is derived from an EMBL/GenBank/DDBJ whole genome shotgun (WGS) entry which is preliminary data.</text>
</comment>
<dbReference type="Proteomes" id="UP000789396">
    <property type="component" value="Unassembled WGS sequence"/>
</dbReference>
<proteinExistence type="predicted"/>
<gene>
    <name evidence="1" type="ORF">RFULGI_LOCUS17191</name>
</gene>
<feature type="non-terminal residue" evidence="1">
    <location>
        <position position="1"/>
    </location>
</feature>
<accession>A0A9N9JVJ2</accession>